<dbReference type="AlphaFoldDB" id="A0A974NNV2"/>
<dbReference type="Gene3D" id="3.60.15.10">
    <property type="entry name" value="Ribonuclease Z/Hydroxyacylglutathione hydrolase-like"/>
    <property type="match status" value="1"/>
</dbReference>
<accession>A0A974NNV2</accession>
<dbReference type="SMART" id="SM00849">
    <property type="entry name" value="Lactamase_B"/>
    <property type="match status" value="1"/>
</dbReference>
<protein>
    <submittedName>
        <fullName evidence="2">MBL fold metallo-hydrolase</fullName>
    </submittedName>
</protein>
<sequence length="271" mass="30985">MKKGVHSGNGKSAFQNIRLNVHCFVVDGILIDTGAQSLAKEFRPFIERQDFDQVLITHYHEDHTGCAAYVQGIGKPIFMNELSIPYCRTKADYPLYRKMFWGKRRPFAAEPIGETITSRTAVWDVIDTPGHAKDHKAFLNRETGQLFTGDLYCQERTKVVLQEESIPTLIDSLKRVLTFDFDDVFCCHAGLLEDGKGALRRKLDYLLHLQDKILKLHDEGNTVNEINDVLFPKKYPITRFSSGEWDSLHIVNSVINERAGVTTNRTKLEER</sequence>
<dbReference type="InterPro" id="IPR036866">
    <property type="entry name" value="RibonucZ/Hydroxyglut_hydro"/>
</dbReference>
<name>A0A974NNV2_PERPY</name>
<organism evidence="2 3">
    <name type="scientific">Peribacillus psychrosaccharolyticus</name>
    <name type="common">Bacillus psychrosaccharolyticus</name>
    <dbReference type="NCBI Taxonomy" id="1407"/>
    <lineage>
        <taxon>Bacteria</taxon>
        <taxon>Bacillati</taxon>
        <taxon>Bacillota</taxon>
        <taxon>Bacilli</taxon>
        <taxon>Bacillales</taxon>
        <taxon>Bacillaceae</taxon>
        <taxon>Peribacillus</taxon>
    </lineage>
</organism>
<gene>
    <name evidence="2" type="ORF">I6J18_05310</name>
</gene>
<evidence type="ECO:0000259" key="1">
    <source>
        <dbReference type="SMART" id="SM00849"/>
    </source>
</evidence>
<dbReference type="PANTHER" id="PTHR23131:SF4">
    <property type="entry name" value="METALLO-BETA-LACTAMASE SUPERFAMILY POTEIN"/>
    <property type="match status" value="1"/>
</dbReference>
<keyword evidence="3" id="KW-1185">Reference proteome</keyword>
<dbReference type="SUPFAM" id="SSF56281">
    <property type="entry name" value="Metallo-hydrolase/oxidoreductase"/>
    <property type="match status" value="1"/>
</dbReference>
<feature type="domain" description="Metallo-beta-lactamase" evidence="1">
    <location>
        <begin position="20"/>
        <end position="188"/>
    </location>
</feature>
<proteinExistence type="predicted"/>
<dbReference type="EMBL" id="CP068053">
    <property type="protein sequence ID" value="QQT01295.1"/>
    <property type="molecule type" value="Genomic_DNA"/>
</dbReference>
<dbReference type="KEGG" id="ppsr:I6J18_05310"/>
<dbReference type="InterPro" id="IPR001279">
    <property type="entry name" value="Metallo-B-lactamas"/>
</dbReference>
<evidence type="ECO:0000313" key="3">
    <source>
        <dbReference type="Proteomes" id="UP000595254"/>
    </source>
</evidence>
<dbReference type="Proteomes" id="UP000595254">
    <property type="component" value="Chromosome"/>
</dbReference>
<dbReference type="Pfam" id="PF00753">
    <property type="entry name" value="Lactamase_B"/>
    <property type="match status" value="1"/>
</dbReference>
<evidence type="ECO:0000313" key="2">
    <source>
        <dbReference type="EMBL" id="QQT01295.1"/>
    </source>
</evidence>
<dbReference type="PANTHER" id="PTHR23131">
    <property type="entry name" value="ENDORIBONUCLEASE LACTB2"/>
    <property type="match status" value="1"/>
</dbReference>
<dbReference type="InterPro" id="IPR050662">
    <property type="entry name" value="Sec-metab_biosynth-thioest"/>
</dbReference>
<reference evidence="2 3" key="1">
    <citation type="submission" date="2021-01" db="EMBL/GenBank/DDBJ databases">
        <title>FDA dAtabase for Regulatory Grade micrObial Sequences (FDA-ARGOS): Supporting development and validation of Infectious Disease Dx tests.</title>
        <authorList>
            <person name="Nelson B."/>
            <person name="Plummer A."/>
            <person name="Tallon L."/>
            <person name="Sadzewicz L."/>
            <person name="Zhao X."/>
            <person name="Boylan J."/>
            <person name="Ott S."/>
            <person name="Bowen H."/>
            <person name="Vavikolanu K."/>
            <person name="Mehta A."/>
            <person name="Aluvathingal J."/>
            <person name="Nadendla S."/>
            <person name="Myers T."/>
            <person name="Yan Y."/>
            <person name="Sichtig H."/>
        </authorList>
    </citation>
    <scope>NUCLEOTIDE SEQUENCE [LARGE SCALE GENOMIC DNA]</scope>
    <source>
        <strain evidence="2 3">FDAARGOS_1161</strain>
    </source>
</reference>
<dbReference type="RefSeq" id="WP_051387371.1">
    <property type="nucleotide sequence ID" value="NZ_CP068053.1"/>
</dbReference>